<evidence type="ECO:0000256" key="1">
    <source>
        <dbReference type="ARBA" id="ARBA00001954"/>
    </source>
</evidence>
<dbReference type="AlphaFoldDB" id="A0A4Z0W969"/>
<comment type="caution">
    <text evidence="13">The sequence shown here is derived from an EMBL/GenBank/DDBJ whole genome shotgun (WGS) entry which is preliminary data.</text>
</comment>
<dbReference type="EC" id="1.14.20.7" evidence="3"/>
<keyword evidence="11" id="KW-0560">Oxidoreductase</keyword>
<sequence length="315" mass="34681">MSETAAPEHTIPVFDLREQARQPDEFARCLGRAYRQWGFVGVQQHGVPDAVIEHALDAAEALFALPAATKLQYAGSPGGARGYTPFAREVAKGAAVHDLKEFWHVGRELAAPRYAQLQPNIWPQEQPAFRAAALTLYAELERVGQQLLQALARYLDLPADWFAARTDQGNSILRVLHYPPLPDEPPAGSLRAAAHEDINLITLLVGSRQSGLEIQSRQGDWVPVSLLPGTIVVNIGDILQRLTNGLLPSTTHRVVNPTGPAARVSRYSVPFFLHPNPDMDLSVLPQCVSADNPQRYAPITAHEFLQERLREIGLL</sequence>
<evidence type="ECO:0000256" key="5">
    <source>
        <dbReference type="ARBA" id="ARBA00019045"/>
    </source>
</evidence>
<evidence type="ECO:0000256" key="4">
    <source>
        <dbReference type="ARBA" id="ARBA00012531"/>
    </source>
</evidence>
<dbReference type="InterPro" id="IPR044861">
    <property type="entry name" value="IPNS-like_FE2OG_OXY"/>
</dbReference>
<dbReference type="OrthoDB" id="21825at2"/>
<keyword evidence="11" id="KW-0479">Metal-binding</keyword>
<keyword evidence="14" id="KW-1185">Reference proteome</keyword>
<evidence type="ECO:0000256" key="6">
    <source>
        <dbReference type="ARBA" id="ARBA00022666"/>
    </source>
</evidence>
<keyword evidence="11" id="KW-0408">Iron</keyword>
<evidence type="ECO:0000256" key="7">
    <source>
        <dbReference type="ARBA" id="ARBA00031011"/>
    </source>
</evidence>
<dbReference type="InterPro" id="IPR027443">
    <property type="entry name" value="IPNS-like_sf"/>
</dbReference>
<feature type="domain" description="Fe2OG dioxygenase" evidence="12">
    <location>
        <begin position="168"/>
        <end position="275"/>
    </location>
</feature>
<comment type="pathway">
    <text evidence="2">Alkene biosynthesis; ethylene biosynthesis via 2-oxoglutarate.</text>
</comment>
<dbReference type="Pfam" id="PF14226">
    <property type="entry name" value="DIOX_N"/>
    <property type="match status" value="1"/>
</dbReference>
<reference evidence="13 14" key="1">
    <citation type="submission" date="2019-04" db="EMBL/GenBank/DDBJ databases">
        <title>Natronospirillum operosus gen. nov., sp. nov., a haloalkaliphilic satellite isolated from decaying biomass of laboratory culture of cyanobacterium Geitlerinema sp. and proposal of Natronospirillaceae fam. nov. and Saccharospirillaceae fam. nov.</title>
        <authorList>
            <person name="Kevbrin V."/>
            <person name="Boltyanskaya Y."/>
            <person name="Koziaeva V."/>
            <person name="Grouzdev D.S."/>
            <person name="Park M."/>
            <person name="Cho J."/>
        </authorList>
    </citation>
    <scope>NUCLEOTIDE SEQUENCE [LARGE SCALE GENOMIC DNA]</scope>
    <source>
        <strain evidence="13 14">G-116</strain>
    </source>
</reference>
<dbReference type="InterPro" id="IPR050231">
    <property type="entry name" value="Iron_ascorbate_oxido_reductase"/>
</dbReference>
<dbReference type="EMBL" id="SRMF01000012">
    <property type="protein sequence ID" value="TGG90641.1"/>
    <property type="molecule type" value="Genomic_DNA"/>
</dbReference>
<dbReference type="Gene3D" id="2.60.120.330">
    <property type="entry name" value="B-lactam Antibiotic, Isopenicillin N Synthase, Chain"/>
    <property type="match status" value="1"/>
</dbReference>
<protein>
    <recommendedName>
        <fullName evidence="5">2-oxoglutarate-dependent ethylene/succinate-forming enzyme</fullName>
        <ecNumber evidence="4">1.13.12.19</ecNumber>
        <ecNumber evidence="3">1.14.20.7</ecNumber>
    </recommendedName>
    <alternativeName>
        <fullName evidence="7">2-oxoglutarate dioxygenase (ethylene-forming)</fullName>
    </alternativeName>
    <alternativeName>
        <fullName evidence="8">2-oxoglutarate/L-arginine monooxygenase/decarboxylase (succinate-forming)</fullName>
    </alternativeName>
</protein>
<keyword evidence="6" id="KW-0266">Ethylene biosynthesis</keyword>
<comment type="similarity">
    <text evidence="11">Belongs to the iron/ascorbate-dependent oxidoreductase family.</text>
</comment>
<dbReference type="PRINTS" id="PR00682">
    <property type="entry name" value="IPNSYNTHASE"/>
</dbReference>
<dbReference type="InterPro" id="IPR005123">
    <property type="entry name" value="Oxoglu/Fe-dep_dioxygenase_dom"/>
</dbReference>
<evidence type="ECO:0000256" key="2">
    <source>
        <dbReference type="ARBA" id="ARBA00004767"/>
    </source>
</evidence>
<dbReference type="PANTHER" id="PTHR47990">
    <property type="entry name" value="2-OXOGLUTARATE (2OG) AND FE(II)-DEPENDENT OXYGENASE SUPERFAMILY PROTEIN-RELATED"/>
    <property type="match status" value="1"/>
</dbReference>
<organism evidence="13 14">
    <name type="scientific">Natronospirillum operosum</name>
    <dbReference type="NCBI Taxonomy" id="2759953"/>
    <lineage>
        <taxon>Bacteria</taxon>
        <taxon>Pseudomonadati</taxon>
        <taxon>Pseudomonadota</taxon>
        <taxon>Gammaproteobacteria</taxon>
        <taxon>Oceanospirillales</taxon>
        <taxon>Natronospirillaceae</taxon>
        <taxon>Natronospirillum</taxon>
    </lineage>
</organism>
<proteinExistence type="inferred from homology"/>
<dbReference type="GO" id="GO:0102276">
    <property type="term" value="F:2-oxoglutarate oxygenase/decarboxylase (ethylene-forming) activity"/>
    <property type="evidence" value="ECO:0007669"/>
    <property type="project" value="UniProtKB-EC"/>
</dbReference>
<dbReference type="GO" id="GO:0009693">
    <property type="term" value="P:ethylene biosynthetic process"/>
    <property type="evidence" value="ECO:0007669"/>
    <property type="project" value="UniProtKB-KW"/>
</dbReference>
<evidence type="ECO:0000313" key="14">
    <source>
        <dbReference type="Proteomes" id="UP000297475"/>
    </source>
</evidence>
<dbReference type="RefSeq" id="WP_135484729.1">
    <property type="nucleotide sequence ID" value="NZ_SRMF01000012.1"/>
</dbReference>
<dbReference type="GO" id="GO:0046872">
    <property type="term" value="F:metal ion binding"/>
    <property type="evidence" value="ECO:0007669"/>
    <property type="project" value="UniProtKB-KW"/>
</dbReference>
<evidence type="ECO:0000259" key="12">
    <source>
        <dbReference type="PROSITE" id="PS51471"/>
    </source>
</evidence>
<evidence type="ECO:0000256" key="9">
    <source>
        <dbReference type="ARBA" id="ARBA00047725"/>
    </source>
</evidence>
<dbReference type="Pfam" id="PF03171">
    <property type="entry name" value="2OG-FeII_Oxy"/>
    <property type="match status" value="1"/>
</dbReference>
<evidence type="ECO:0000256" key="3">
    <source>
        <dbReference type="ARBA" id="ARBA00012293"/>
    </source>
</evidence>
<comment type="catalytic activity">
    <reaction evidence="9">
        <text>2-oxoglutarate + O2 + 2 H(+) = ethene + 3 CO2 + H2O</text>
        <dbReference type="Rhea" id="RHEA:31523"/>
        <dbReference type="ChEBI" id="CHEBI:15377"/>
        <dbReference type="ChEBI" id="CHEBI:15378"/>
        <dbReference type="ChEBI" id="CHEBI:15379"/>
        <dbReference type="ChEBI" id="CHEBI:16526"/>
        <dbReference type="ChEBI" id="CHEBI:16810"/>
        <dbReference type="ChEBI" id="CHEBI:18153"/>
        <dbReference type="EC" id="1.13.12.19"/>
    </reaction>
</comment>
<gene>
    <name evidence="13" type="ORF">E4656_18125</name>
</gene>
<comment type="catalytic activity">
    <reaction evidence="10">
        <text>L-arginine + 2-oxoglutarate + O2 = guanidine + L-glutamate 5-semialdehyde + succinate + CO2</text>
        <dbReference type="Rhea" id="RHEA:31535"/>
        <dbReference type="ChEBI" id="CHEBI:15379"/>
        <dbReference type="ChEBI" id="CHEBI:16526"/>
        <dbReference type="ChEBI" id="CHEBI:16810"/>
        <dbReference type="ChEBI" id="CHEBI:30031"/>
        <dbReference type="ChEBI" id="CHEBI:30087"/>
        <dbReference type="ChEBI" id="CHEBI:32682"/>
        <dbReference type="ChEBI" id="CHEBI:58066"/>
        <dbReference type="EC" id="1.14.20.7"/>
    </reaction>
</comment>
<evidence type="ECO:0000313" key="13">
    <source>
        <dbReference type="EMBL" id="TGG90641.1"/>
    </source>
</evidence>
<evidence type="ECO:0000256" key="11">
    <source>
        <dbReference type="RuleBase" id="RU003682"/>
    </source>
</evidence>
<dbReference type="Proteomes" id="UP000297475">
    <property type="component" value="Unassembled WGS sequence"/>
</dbReference>
<dbReference type="SUPFAM" id="SSF51197">
    <property type="entry name" value="Clavaminate synthase-like"/>
    <property type="match status" value="1"/>
</dbReference>
<dbReference type="InterPro" id="IPR026992">
    <property type="entry name" value="DIOX_N"/>
</dbReference>
<dbReference type="EC" id="1.13.12.19" evidence="4"/>
<evidence type="ECO:0000256" key="8">
    <source>
        <dbReference type="ARBA" id="ARBA00031282"/>
    </source>
</evidence>
<name>A0A4Z0W969_9GAMM</name>
<evidence type="ECO:0000256" key="10">
    <source>
        <dbReference type="ARBA" id="ARBA00049359"/>
    </source>
</evidence>
<accession>A0A4Z0W969</accession>
<comment type="cofactor">
    <cofactor evidence="1">
        <name>Fe(2+)</name>
        <dbReference type="ChEBI" id="CHEBI:29033"/>
    </cofactor>
</comment>
<dbReference type="PROSITE" id="PS51471">
    <property type="entry name" value="FE2OG_OXY"/>
    <property type="match status" value="1"/>
</dbReference>